<keyword evidence="2" id="KW-1185">Reference proteome</keyword>
<protein>
    <submittedName>
        <fullName evidence="1">ATP F0F1 synthase synthase</fullName>
    </submittedName>
</protein>
<reference evidence="1 2" key="1">
    <citation type="submission" date="2024-09" db="EMBL/GenBank/DDBJ databases">
        <authorList>
            <person name="Sun Q."/>
            <person name="Mori K."/>
        </authorList>
    </citation>
    <scope>NUCLEOTIDE SEQUENCE [LARGE SCALE GENOMIC DNA]</scope>
    <source>
        <strain evidence="1 2">CECT 9424</strain>
    </source>
</reference>
<gene>
    <name evidence="1" type="ORF">ACFFU4_00885</name>
</gene>
<accession>A0ABV5HWT3</accession>
<dbReference type="Proteomes" id="UP001589670">
    <property type="component" value="Unassembled WGS sequence"/>
</dbReference>
<name>A0ABV5HWT3_9RHOB</name>
<dbReference type="EMBL" id="JBHMEC010000002">
    <property type="protein sequence ID" value="MFB9148301.1"/>
    <property type="molecule type" value="Genomic_DNA"/>
</dbReference>
<evidence type="ECO:0000313" key="2">
    <source>
        <dbReference type="Proteomes" id="UP001589670"/>
    </source>
</evidence>
<organism evidence="1 2">
    <name type="scientific">Roseovarius ramblicola</name>
    <dbReference type="NCBI Taxonomy" id="2022336"/>
    <lineage>
        <taxon>Bacteria</taxon>
        <taxon>Pseudomonadati</taxon>
        <taxon>Pseudomonadota</taxon>
        <taxon>Alphaproteobacteria</taxon>
        <taxon>Rhodobacterales</taxon>
        <taxon>Roseobacteraceae</taxon>
        <taxon>Roseovarius</taxon>
    </lineage>
</organism>
<comment type="caution">
    <text evidence="1">The sequence shown here is derived from an EMBL/GenBank/DDBJ whole genome shotgun (WGS) entry which is preliminary data.</text>
</comment>
<proteinExistence type="predicted"/>
<dbReference type="RefSeq" id="WP_377066088.1">
    <property type="nucleotide sequence ID" value="NZ_JBHMEC010000002.1"/>
</dbReference>
<evidence type="ECO:0000313" key="1">
    <source>
        <dbReference type="EMBL" id="MFB9148301.1"/>
    </source>
</evidence>
<sequence>MDHVLAKVKRLRKNPYKKLISNTTLYPPIDLARVTLVDYNPDHNLDEDAWFKIDNFSDQDFFIEELRAPIDSKDCDDITKDKFDEIAFLLALQDDDIFFQKVTPSSFIKRKLICFGETVNLEVGASRIVIKGRPDAVFIRNTDQLLFRDIATVSSIFRGIDELYKEATEEQVKEFLDSEFIKLSNGYDHSMVSKPNRKRLALVADTLQNMPRDQRNNLILYIKEYCRDGIELTDDEESFNLSNDKQLKLILYGIEERFYTTQYSQEKRLANSVETMG</sequence>